<organism evidence="4 5">
    <name type="scientific">Vreelandella aquamarina</name>
    <dbReference type="NCBI Taxonomy" id="77097"/>
    <lineage>
        <taxon>Bacteria</taxon>
        <taxon>Pseudomonadati</taxon>
        <taxon>Pseudomonadota</taxon>
        <taxon>Gammaproteobacteria</taxon>
        <taxon>Oceanospirillales</taxon>
        <taxon>Halomonadaceae</taxon>
        <taxon>Vreelandella</taxon>
    </lineage>
</organism>
<evidence type="ECO:0000256" key="1">
    <source>
        <dbReference type="SAM" id="Phobius"/>
    </source>
</evidence>
<keyword evidence="1" id="KW-0812">Transmembrane</keyword>
<keyword evidence="1" id="KW-0472">Membrane</keyword>
<gene>
    <name evidence="2" type="ORF">HMEPL2_16540</name>
    <name evidence="3" type="ORF">SAMN04490369_10116</name>
    <name evidence="4" type="ORF">SAMN05878438_2527</name>
</gene>
<protein>
    <submittedName>
        <fullName evidence="4">Uncharacterized protein</fullName>
    </submittedName>
</protein>
<proteinExistence type="predicted"/>
<reference evidence="4 5" key="2">
    <citation type="submission" date="2016-11" db="EMBL/GenBank/DDBJ databases">
        <authorList>
            <person name="Jaros S."/>
            <person name="Januszkiewicz K."/>
            <person name="Wedrychowicz H."/>
        </authorList>
    </citation>
    <scope>NUCLEOTIDE SEQUENCE [LARGE SCALE GENOMIC DNA]</scope>
    <source>
        <strain evidence="4 5">ACAM 239</strain>
    </source>
</reference>
<reference evidence="3 6" key="1">
    <citation type="submission" date="2016-10" db="EMBL/GenBank/DDBJ databases">
        <authorList>
            <person name="de Groot N.N."/>
        </authorList>
    </citation>
    <scope>NUCLEOTIDE SEQUENCE [LARGE SCALE GENOMIC DNA]</scope>
    <source>
        <strain evidence="3 6">558</strain>
    </source>
</reference>
<sequence>MIWHLVAAVFAGLAAAGIGLLLRTISRKRLPKWIVPVFGGLGMLGYQVQFEYDWFEHKQLQLPETAQVISSDTSSNMWRPWTFIFPITTTFSVVDSENVRAQTVDGDLVAEFILYQFERRHTDLITTQPYILNCSSRELIPLNPETGDADLNELRTLRDTSPLLTTVCQLANERQT</sequence>
<feature type="transmembrane region" description="Helical" evidence="1">
    <location>
        <begin position="6"/>
        <end position="25"/>
    </location>
</feature>
<evidence type="ECO:0000313" key="2">
    <source>
        <dbReference type="EMBL" id="BCB71303.1"/>
    </source>
</evidence>
<evidence type="ECO:0000313" key="6">
    <source>
        <dbReference type="Proteomes" id="UP000199493"/>
    </source>
</evidence>
<keyword evidence="7" id="KW-1185">Reference proteome</keyword>
<evidence type="ECO:0000313" key="4">
    <source>
        <dbReference type="EMBL" id="SIN69666.1"/>
    </source>
</evidence>
<evidence type="ECO:0000313" key="7">
    <source>
        <dbReference type="Proteomes" id="UP000501053"/>
    </source>
</evidence>
<evidence type="ECO:0000313" key="3">
    <source>
        <dbReference type="EMBL" id="SEN42020.1"/>
    </source>
</evidence>
<dbReference type="AlphaFoldDB" id="A0A1N6JNI7"/>
<accession>A0A1H8GE16</accession>
<dbReference type="STRING" id="77097.SAMN04490369_10116"/>
<dbReference type="Proteomes" id="UP000501053">
    <property type="component" value="Chromosome"/>
</dbReference>
<keyword evidence="1" id="KW-1133">Transmembrane helix</keyword>
<dbReference type="GeneID" id="97276320"/>
<dbReference type="Proteomes" id="UP000185024">
    <property type="component" value="Unassembled WGS sequence"/>
</dbReference>
<dbReference type="RefSeq" id="WP_062374854.1">
    <property type="nucleotide sequence ID" value="NZ_AP022869.1"/>
</dbReference>
<evidence type="ECO:0000313" key="5">
    <source>
        <dbReference type="Proteomes" id="UP000185024"/>
    </source>
</evidence>
<reference evidence="2 7" key="3">
    <citation type="submission" date="2020-03" db="EMBL/GenBank/DDBJ databases">
        <title>Complete Genome Sequence of Halomonas meridiana strain Eplume2, isolated from hydrothermal-plume in the north east Pacific Ocean.</title>
        <authorList>
            <person name="Kurihara Y."/>
            <person name="Kawai S."/>
            <person name="Sakai A."/>
            <person name="Galipon J."/>
            <person name="Arakawa K."/>
        </authorList>
    </citation>
    <scope>NUCLEOTIDE SEQUENCE [LARGE SCALE GENOMIC DNA]</scope>
    <source>
        <strain evidence="2 7">Eplume2</strain>
    </source>
</reference>
<accession>A0A1N6JNI7</accession>
<name>A0A1N6JNI7_9GAMM</name>
<dbReference type="EMBL" id="FODB01000011">
    <property type="protein sequence ID" value="SEN42020.1"/>
    <property type="molecule type" value="Genomic_DNA"/>
</dbReference>
<dbReference type="EMBL" id="FSQX01000001">
    <property type="protein sequence ID" value="SIN69666.1"/>
    <property type="molecule type" value="Genomic_DNA"/>
</dbReference>
<dbReference type="Proteomes" id="UP000199493">
    <property type="component" value="Unassembled WGS sequence"/>
</dbReference>
<dbReference type="EMBL" id="AP022869">
    <property type="protein sequence ID" value="BCB71303.1"/>
    <property type="molecule type" value="Genomic_DNA"/>
</dbReference>